<evidence type="ECO:0000313" key="11">
    <source>
        <dbReference type="EMBL" id="NOU58391.1"/>
    </source>
</evidence>
<evidence type="ECO:0000256" key="7">
    <source>
        <dbReference type="ARBA" id="ARBA00040167"/>
    </source>
</evidence>
<dbReference type="RefSeq" id="WP_171593648.1">
    <property type="nucleotide sequence ID" value="NZ_RZNH01000001.1"/>
</dbReference>
<name>A0ABX1WQN1_9BACT</name>
<comment type="catalytic activity">
    <reaction evidence="8 9">
        <text>hydroxymethylbilane = uroporphyrinogen III + H2O</text>
        <dbReference type="Rhea" id="RHEA:18965"/>
        <dbReference type="ChEBI" id="CHEBI:15377"/>
        <dbReference type="ChEBI" id="CHEBI:57308"/>
        <dbReference type="ChEBI" id="CHEBI:57845"/>
        <dbReference type="EC" id="4.2.1.75"/>
    </reaction>
</comment>
<dbReference type="Proteomes" id="UP000732105">
    <property type="component" value="Unassembled WGS sequence"/>
</dbReference>
<evidence type="ECO:0000256" key="2">
    <source>
        <dbReference type="ARBA" id="ARBA00008133"/>
    </source>
</evidence>
<comment type="caution">
    <text evidence="11">The sequence shown here is derived from an EMBL/GenBank/DDBJ whole genome shotgun (WGS) entry which is preliminary data.</text>
</comment>
<gene>
    <name evidence="11" type="ORF">ELS83_01080</name>
</gene>
<evidence type="ECO:0000313" key="12">
    <source>
        <dbReference type="Proteomes" id="UP000732105"/>
    </source>
</evidence>
<dbReference type="Gene3D" id="3.40.50.10090">
    <property type="match status" value="2"/>
</dbReference>
<dbReference type="InterPro" id="IPR036108">
    <property type="entry name" value="4pyrrol_syn_uPrphyn_synt_sf"/>
</dbReference>
<sequence>MNSGKLQKILFTRQLSDKHYDFGKKLGLSIEDYPFIEIEIKHLHDEEIRAIEQDRNASWIFTSKNAVQSLVDSLANLSDFTDRKCFAVGEKTAETLRNYNFEVIVPDSHNALSLVDRLANESANTSYFYFSGNMRRKTISNFFLENDIHYREVECYKTNLIQPDLDHLDFDAVCFCSPSAVLSFFSKYQLKEEIPCIAIGNTTAVKLLDYSENVAMSEKTNIYSMLEICNEYLNI</sequence>
<protein>
    <recommendedName>
        <fullName evidence="7 9">Uroporphyrinogen-III synthase</fullName>
        <ecNumber evidence="3 9">4.2.1.75</ecNumber>
    </recommendedName>
</protein>
<dbReference type="Pfam" id="PF02602">
    <property type="entry name" value="HEM4"/>
    <property type="match status" value="1"/>
</dbReference>
<accession>A0ABX1WQN1</accession>
<dbReference type="InterPro" id="IPR039793">
    <property type="entry name" value="UROS/Hem4"/>
</dbReference>
<dbReference type="PANTHER" id="PTHR38042">
    <property type="entry name" value="UROPORPHYRINOGEN-III SYNTHASE, CHLOROPLASTIC"/>
    <property type="match status" value="1"/>
</dbReference>
<keyword evidence="5 9" id="KW-0627">Porphyrin biosynthesis</keyword>
<evidence type="ECO:0000256" key="3">
    <source>
        <dbReference type="ARBA" id="ARBA00013109"/>
    </source>
</evidence>
<keyword evidence="4 9" id="KW-0456">Lyase</keyword>
<feature type="domain" description="Tetrapyrrole biosynthesis uroporphyrinogen III synthase" evidence="10">
    <location>
        <begin position="25"/>
        <end position="226"/>
    </location>
</feature>
<dbReference type="EC" id="4.2.1.75" evidence="3 9"/>
<evidence type="ECO:0000256" key="8">
    <source>
        <dbReference type="ARBA" id="ARBA00048617"/>
    </source>
</evidence>
<evidence type="ECO:0000256" key="9">
    <source>
        <dbReference type="RuleBase" id="RU366031"/>
    </source>
</evidence>
<dbReference type="InterPro" id="IPR003754">
    <property type="entry name" value="4pyrrol_synth_uPrphyn_synth"/>
</dbReference>
<organism evidence="11 12">
    <name type="scientific">Marinifilum caeruleilacunae</name>
    <dbReference type="NCBI Taxonomy" id="2499076"/>
    <lineage>
        <taxon>Bacteria</taxon>
        <taxon>Pseudomonadati</taxon>
        <taxon>Bacteroidota</taxon>
        <taxon>Bacteroidia</taxon>
        <taxon>Marinilabiliales</taxon>
        <taxon>Marinifilaceae</taxon>
    </lineage>
</organism>
<dbReference type="PANTHER" id="PTHR38042:SF1">
    <property type="entry name" value="UROPORPHYRINOGEN-III SYNTHASE, CHLOROPLASTIC"/>
    <property type="match status" value="1"/>
</dbReference>
<reference evidence="11 12" key="1">
    <citation type="submission" date="2018-12" db="EMBL/GenBank/DDBJ databases">
        <title>Marinifilum JC070 sp. nov., a marine bacterium isolated from Yongle Blue Hole in the South China Sea.</title>
        <authorList>
            <person name="Fu T."/>
        </authorList>
    </citation>
    <scope>NUCLEOTIDE SEQUENCE [LARGE SCALE GENOMIC DNA]</scope>
    <source>
        <strain evidence="11 12">JC070</strain>
    </source>
</reference>
<evidence type="ECO:0000259" key="10">
    <source>
        <dbReference type="Pfam" id="PF02602"/>
    </source>
</evidence>
<evidence type="ECO:0000256" key="4">
    <source>
        <dbReference type="ARBA" id="ARBA00023239"/>
    </source>
</evidence>
<proteinExistence type="inferred from homology"/>
<comment type="similarity">
    <text evidence="2 9">Belongs to the uroporphyrinogen-III synthase family.</text>
</comment>
<dbReference type="EMBL" id="RZNH01000001">
    <property type="protein sequence ID" value="NOU58391.1"/>
    <property type="molecule type" value="Genomic_DNA"/>
</dbReference>
<evidence type="ECO:0000256" key="5">
    <source>
        <dbReference type="ARBA" id="ARBA00023244"/>
    </source>
</evidence>
<evidence type="ECO:0000256" key="1">
    <source>
        <dbReference type="ARBA" id="ARBA00004772"/>
    </source>
</evidence>
<evidence type="ECO:0000256" key="6">
    <source>
        <dbReference type="ARBA" id="ARBA00037589"/>
    </source>
</evidence>
<comment type="function">
    <text evidence="6 9">Catalyzes cyclization of the linear tetrapyrrole, hydroxymethylbilane, to the macrocyclic uroporphyrinogen III.</text>
</comment>
<dbReference type="SUPFAM" id="SSF69618">
    <property type="entry name" value="HemD-like"/>
    <property type="match status" value="1"/>
</dbReference>
<dbReference type="CDD" id="cd06578">
    <property type="entry name" value="HemD"/>
    <property type="match status" value="1"/>
</dbReference>
<comment type="pathway">
    <text evidence="1 9">Porphyrin-containing compound metabolism; protoporphyrin-IX biosynthesis; coproporphyrinogen-III from 5-aminolevulinate: step 3/4.</text>
</comment>
<keyword evidence="12" id="KW-1185">Reference proteome</keyword>